<dbReference type="Proteomes" id="UP001251528">
    <property type="component" value="Unassembled WGS sequence"/>
</dbReference>
<accession>A0AAJ0CQN3</accession>
<gene>
    <name evidence="1" type="ORF">QQS21_006400</name>
</gene>
<dbReference type="EMBL" id="JASWJB010000118">
    <property type="protein sequence ID" value="KAK2596195.1"/>
    <property type="molecule type" value="Genomic_DNA"/>
</dbReference>
<organism evidence="1 2">
    <name type="scientific">Conoideocrella luteorostrata</name>
    <dbReference type="NCBI Taxonomy" id="1105319"/>
    <lineage>
        <taxon>Eukaryota</taxon>
        <taxon>Fungi</taxon>
        <taxon>Dikarya</taxon>
        <taxon>Ascomycota</taxon>
        <taxon>Pezizomycotina</taxon>
        <taxon>Sordariomycetes</taxon>
        <taxon>Hypocreomycetidae</taxon>
        <taxon>Hypocreales</taxon>
        <taxon>Clavicipitaceae</taxon>
        <taxon>Conoideocrella</taxon>
    </lineage>
</organism>
<name>A0AAJ0CQN3_9HYPO</name>
<proteinExistence type="predicted"/>
<comment type="caution">
    <text evidence="1">The sequence shown here is derived from an EMBL/GenBank/DDBJ whole genome shotgun (WGS) entry which is preliminary data.</text>
</comment>
<protein>
    <submittedName>
        <fullName evidence="1">Uncharacterized protein</fullName>
    </submittedName>
</protein>
<reference evidence="1" key="1">
    <citation type="submission" date="2023-06" db="EMBL/GenBank/DDBJ databases">
        <title>Conoideocrella luteorostrata (Hypocreales: Clavicipitaceae), a potential biocontrol fungus for elongate hemlock scale in United States Christmas tree production areas.</title>
        <authorList>
            <person name="Barrett H."/>
            <person name="Lovett B."/>
            <person name="Macias A.M."/>
            <person name="Stajich J.E."/>
            <person name="Kasson M.T."/>
        </authorList>
    </citation>
    <scope>NUCLEOTIDE SEQUENCE</scope>
    <source>
        <strain evidence="1">ARSEF 14590</strain>
    </source>
</reference>
<evidence type="ECO:0000313" key="2">
    <source>
        <dbReference type="Proteomes" id="UP001251528"/>
    </source>
</evidence>
<evidence type="ECO:0000313" key="1">
    <source>
        <dbReference type="EMBL" id="KAK2596195.1"/>
    </source>
</evidence>
<sequence length="172" mass="20171">MSSQDHPDLSALYKATYGMLPFGIPYKGLAMDDIQRMLAGLNDQPRITILDQIRTTSDLLAFQMDSFRNIIHDRRLVSFYETRQTRQLEFDEETKRWKRTGGFVTTVNSESALLHLPDSVEDKLPVDSDRSMIVKFNTRNNRAYTIARDKLQQFERDAPDVVQPRFRKRKRK</sequence>
<dbReference type="AlphaFoldDB" id="A0AAJ0CQN3"/>
<keyword evidence="2" id="KW-1185">Reference proteome</keyword>